<dbReference type="Gramene" id="Pp3c3_27210V3.1">
    <property type="protein sequence ID" value="PAC:32942901.CDS.1"/>
    <property type="gene ID" value="Pp3c3_27210"/>
</dbReference>
<proteinExistence type="predicted"/>
<reference evidence="1 3" key="2">
    <citation type="journal article" date="2018" name="Plant J.">
        <title>The Physcomitrella patens chromosome-scale assembly reveals moss genome structure and evolution.</title>
        <authorList>
            <person name="Lang D."/>
            <person name="Ullrich K.K."/>
            <person name="Murat F."/>
            <person name="Fuchs J."/>
            <person name="Jenkins J."/>
            <person name="Haas F.B."/>
            <person name="Piednoel M."/>
            <person name="Gundlach H."/>
            <person name="Van Bel M."/>
            <person name="Meyberg R."/>
            <person name="Vives C."/>
            <person name="Morata J."/>
            <person name="Symeonidi A."/>
            <person name="Hiss M."/>
            <person name="Muchero W."/>
            <person name="Kamisugi Y."/>
            <person name="Saleh O."/>
            <person name="Blanc G."/>
            <person name="Decker E.L."/>
            <person name="van Gessel N."/>
            <person name="Grimwood J."/>
            <person name="Hayes R.D."/>
            <person name="Graham S.W."/>
            <person name="Gunter L.E."/>
            <person name="McDaniel S.F."/>
            <person name="Hoernstein S.N.W."/>
            <person name="Larsson A."/>
            <person name="Li F.W."/>
            <person name="Perroud P.F."/>
            <person name="Phillips J."/>
            <person name="Ranjan P."/>
            <person name="Rokshar D.S."/>
            <person name="Rothfels C.J."/>
            <person name="Schneider L."/>
            <person name="Shu S."/>
            <person name="Stevenson D.W."/>
            <person name="Thummler F."/>
            <person name="Tillich M."/>
            <person name="Villarreal Aguilar J.C."/>
            <person name="Widiez T."/>
            <person name="Wong G.K."/>
            <person name="Wymore A."/>
            <person name="Zhang Y."/>
            <person name="Zimmer A.D."/>
            <person name="Quatrano R.S."/>
            <person name="Mayer K.F.X."/>
            <person name="Goodstein D."/>
            <person name="Casacuberta J.M."/>
            <person name="Vandepoele K."/>
            <person name="Reski R."/>
            <person name="Cuming A.C."/>
            <person name="Tuskan G.A."/>
            <person name="Maumus F."/>
            <person name="Salse J."/>
            <person name="Schmutz J."/>
            <person name="Rensing S.A."/>
        </authorList>
    </citation>
    <scope>NUCLEOTIDE SEQUENCE [LARGE SCALE GENOMIC DNA]</scope>
    <source>
        <strain evidence="2 3">cv. Gransden 2004</strain>
    </source>
</reference>
<protein>
    <submittedName>
        <fullName evidence="1 2">Uncharacterized protein</fullName>
    </submittedName>
</protein>
<gene>
    <name evidence="1" type="ORF">PHYPA_005032</name>
</gene>
<dbReference type="Gramene" id="Pp3c3_27210V3.3">
    <property type="protein sequence ID" value="PAC:32942903.CDS.1"/>
    <property type="gene ID" value="Pp3c3_27210"/>
</dbReference>
<reference evidence="1 3" key="1">
    <citation type="journal article" date="2008" name="Science">
        <title>The Physcomitrella genome reveals evolutionary insights into the conquest of land by plants.</title>
        <authorList>
            <person name="Rensing S."/>
            <person name="Lang D."/>
            <person name="Zimmer A."/>
            <person name="Terry A."/>
            <person name="Salamov A."/>
            <person name="Shapiro H."/>
            <person name="Nishiyama T."/>
            <person name="Perroud P.-F."/>
            <person name="Lindquist E."/>
            <person name="Kamisugi Y."/>
            <person name="Tanahashi T."/>
            <person name="Sakakibara K."/>
            <person name="Fujita T."/>
            <person name="Oishi K."/>
            <person name="Shin-I T."/>
            <person name="Kuroki Y."/>
            <person name="Toyoda A."/>
            <person name="Suzuki Y."/>
            <person name="Hashimoto A."/>
            <person name="Yamaguchi K."/>
            <person name="Sugano A."/>
            <person name="Kohara Y."/>
            <person name="Fujiyama A."/>
            <person name="Anterola A."/>
            <person name="Aoki S."/>
            <person name="Ashton N."/>
            <person name="Barbazuk W.B."/>
            <person name="Barker E."/>
            <person name="Bennetzen J."/>
            <person name="Bezanilla M."/>
            <person name="Blankenship R."/>
            <person name="Cho S.H."/>
            <person name="Dutcher S."/>
            <person name="Estelle M."/>
            <person name="Fawcett J.A."/>
            <person name="Gundlach H."/>
            <person name="Hanada K."/>
            <person name="Heyl A."/>
            <person name="Hicks K.A."/>
            <person name="Hugh J."/>
            <person name="Lohr M."/>
            <person name="Mayer K."/>
            <person name="Melkozernov A."/>
            <person name="Murata T."/>
            <person name="Nelson D."/>
            <person name="Pils B."/>
            <person name="Prigge M."/>
            <person name="Reiss B."/>
            <person name="Renner T."/>
            <person name="Rombauts S."/>
            <person name="Rushton P."/>
            <person name="Sanderfoot A."/>
            <person name="Schween G."/>
            <person name="Shiu S.-H."/>
            <person name="Stueber K."/>
            <person name="Theodoulou F.L."/>
            <person name="Tu H."/>
            <person name="Van de Peer Y."/>
            <person name="Verrier P.J."/>
            <person name="Waters E."/>
            <person name="Wood A."/>
            <person name="Yang L."/>
            <person name="Cove D."/>
            <person name="Cuming A."/>
            <person name="Hasebe M."/>
            <person name="Lucas S."/>
            <person name="Mishler D.B."/>
            <person name="Reski R."/>
            <person name="Grigoriev I."/>
            <person name="Quatrano R.S."/>
            <person name="Boore J.L."/>
        </authorList>
    </citation>
    <scope>NUCLEOTIDE SEQUENCE [LARGE SCALE GENOMIC DNA]</scope>
    <source>
        <strain evidence="2 3">cv. Gransden 2004</strain>
    </source>
</reference>
<dbReference type="EnsemblPlants" id="Pp3c3_27210V3.4">
    <property type="protein sequence ID" value="PAC:32942904.CDS.1"/>
    <property type="gene ID" value="Pp3c3_27210"/>
</dbReference>
<organism evidence="1">
    <name type="scientific">Physcomitrium patens</name>
    <name type="common">Spreading-leaved earth moss</name>
    <name type="synonym">Physcomitrella patens</name>
    <dbReference type="NCBI Taxonomy" id="3218"/>
    <lineage>
        <taxon>Eukaryota</taxon>
        <taxon>Viridiplantae</taxon>
        <taxon>Streptophyta</taxon>
        <taxon>Embryophyta</taxon>
        <taxon>Bryophyta</taxon>
        <taxon>Bryophytina</taxon>
        <taxon>Bryopsida</taxon>
        <taxon>Funariidae</taxon>
        <taxon>Funariales</taxon>
        <taxon>Funariaceae</taxon>
        <taxon>Physcomitrium</taxon>
    </lineage>
</organism>
<dbReference type="AlphaFoldDB" id="A0A2K1KW67"/>
<dbReference type="EnsemblPlants" id="Pp3c3_27210V3.2">
    <property type="protein sequence ID" value="PAC:32942902.CDS.1"/>
    <property type="gene ID" value="Pp3c3_27210"/>
</dbReference>
<accession>A0A2K1KW67</accession>
<dbReference type="PaxDb" id="3218-PP1S376_10V6.1"/>
<dbReference type="EnsemblPlants" id="Pp3c3_27210V3.3">
    <property type="protein sequence ID" value="PAC:32942903.CDS.1"/>
    <property type="gene ID" value="Pp3c3_27210"/>
</dbReference>
<dbReference type="Gramene" id="Pp3c3_27210V3.5">
    <property type="protein sequence ID" value="PAC:32942905.CDS.1"/>
    <property type="gene ID" value="Pp3c3_27210"/>
</dbReference>
<sequence>MRQAEEENVIGAWCRWAATNIKNKRQQTKKGSNNGLPSWVWPRRPFKVGGRPRAIVTIAEFATYPAPSIDLSLCTVAQFTPIQVFSLWQLYLSVHLGLLRDLPITAKRLSGFVFTAHNQLPLQLSLCAAVNCQRSNKEEVVQERMRSN</sequence>
<evidence type="ECO:0000313" key="1">
    <source>
        <dbReference type="EMBL" id="PNR58037.1"/>
    </source>
</evidence>
<evidence type="ECO:0000313" key="3">
    <source>
        <dbReference type="Proteomes" id="UP000006727"/>
    </source>
</evidence>
<reference evidence="2" key="3">
    <citation type="submission" date="2020-12" db="UniProtKB">
        <authorList>
            <consortium name="EnsemblPlants"/>
        </authorList>
    </citation>
    <scope>IDENTIFICATION</scope>
</reference>
<keyword evidence="3" id="KW-1185">Reference proteome</keyword>
<name>A0A2K1KW67_PHYPA</name>
<dbReference type="EnsemblPlants" id="Pp3c3_27210V3.1">
    <property type="protein sequence ID" value="PAC:32942901.CDS.1"/>
    <property type="gene ID" value="Pp3c3_27210"/>
</dbReference>
<dbReference type="Proteomes" id="UP000006727">
    <property type="component" value="Chromosome 3"/>
</dbReference>
<dbReference type="EMBL" id="ABEU02000003">
    <property type="protein sequence ID" value="PNR58037.1"/>
    <property type="molecule type" value="Genomic_DNA"/>
</dbReference>
<dbReference type="EnsemblPlants" id="Pp3c3_27210V3.5">
    <property type="protein sequence ID" value="PAC:32942905.CDS.1"/>
    <property type="gene ID" value="Pp3c3_27210"/>
</dbReference>
<evidence type="ECO:0000313" key="2">
    <source>
        <dbReference type="EnsemblPlants" id="PAC:32942901.CDS.1"/>
    </source>
</evidence>
<dbReference type="InParanoid" id="A0A2K1KW67"/>
<dbReference type="Gramene" id="Pp3c3_27210V3.4">
    <property type="protein sequence ID" value="PAC:32942904.CDS.1"/>
    <property type="gene ID" value="Pp3c3_27210"/>
</dbReference>
<dbReference type="Gramene" id="Pp3c3_27210V3.2">
    <property type="protein sequence ID" value="PAC:32942902.CDS.1"/>
    <property type="gene ID" value="Pp3c3_27210"/>
</dbReference>